<dbReference type="STRING" id="1406858.GCA_000710895_04956"/>
<dbReference type="RefSeq" id="WP_039818964.1">
    <property type="nucleotide sequence ID" value="NZ_UGRY01000002.1"/>
</dbReference>
<proteinExistence type="predicted"/>
<sequence>MPRLFPGLSPAACAALILVAGLLTGCGAGQLSQTSMDKNPVNGSNAEAGDIALRNVYLAAESVGERIGDYGSVSLSFTAIHTGIGAPDRLLAIASAAVEEVRIEAEPDELVIDAGTAIAAGQPIESLDPATAPDEPFTVAVRPVAGALRPGVALPFTFVFERGGAVTFGVPFDVWSKGEPPSPTRPQR</sequence>
<dbReference type="Proteomes" id="UP000255467">
    <property type="component" value="Unassembled WGS sequence"/>
</dbReference>
<dbReference type="Pfam" id="PF04314">
    <property type="entry name" value="PCuAC"/>
    <property type="match status" value="1"/>
</dbReference>
<dbReference type="AlphaFoldDB" id="A0A378YKP5"/>
<dbReference type="PROSITE" id="PS51257">
    <property type="entry name" value="PROKAR_LIPOPROTEIN"/>
    <property type="match status" value="1"/>
</dbReference>
<dbReference type="EMBL" id="UGRY01000002">
    <property type="protein sequence ID" value="SUA77704.1"/>
    <property type="molecule type" value="Genomic_DNA"/>
</dbReference>
<name>A0A378YKP5_9NOCA</name>
<organism evidence="1 2">
    <name type="scientific">Nocardia otitidiscaviarum</name>
    <dbReference type="NCBI Taxonomy" id="1823"/>
    <lineage>
        <taxon>Bacteria</taxon>
        <taxon>Bacillati</taxon>
        <taxon>Actinomycetota</taxon>
        <taxon>Actinomycetes</taxon>
        <taxon>Mycobacteriales</taxon>
        <taxon>Nocardiaceae</taxon>
        <taxon>Nocardia</taxon>
    </lineage>
</organism>
<reference evidence="1 2" key="1">
    <citation type="submission" date="2018-06" db="EMBL/GenBank/DDBJ databases">
        <authorList>
            <consortium name="Pathogen Informatics"/>
            <person name="Doyle S."/>
        </authorList>
    </citation>
    <scope>NUCLEOTIDE SEQUENCE [LARGE SCALE GENOMIC DNA]</scope>
    <source>
        <strain evidence="1 2">NCTC1934</strain>
    </source>
</reference>
<dbReference type="OrthoDB" id="5188566at2"/>
<evidence type="ECO:0000313" key="2">
    <source>
        <dbReference type="Proteomes" id="UP000255467"/>
    </source>
</evidence>
<gene>
    <name evidence="1" type="ORF">NCTC1934_03143</name>
</gene>
<dbReference type="InterPro" id="IPR007410">
    <property type="entry name" value="LpqE-like"/>
</dbReference>
<accession>A0A378YKP5</accession>
<evidence type="ECO:0000313" key="1">
    <source>
        <dbReference type="EMBL" id="SUA77704.1"/>
    </source>
</evidence>
<protein>
    <recommendedName>
        <fullName evidence="3">Copper chaperone PCu(A)C</fullName>
    </recommendedName>
</protein>
<keyword evidence="2" id="KW-1185">Reference proteome</keyword>
<evidence type="ECO:0008006" key="3">
    <source>
        <dbReference type="Google" id="ProtNLM"/>
    </source>
</evidence>